<dbReference type="EMBL" id="BMGY01000003">
    <property type="protein sequence ID" value="GGH79907.1"/>
    <property type="molecule type" value="Genomic_DNA"/>
</dbReference>
<protein>
    <recommendedName>
        <fullName evidence="1">Rhodanese domain-containing protein</fullName>
    </recommendedName>
</protein>
<dbReference type="SUPFAM" id="SSF52821">
    <property type="entry name" value="Rhodanese/Cell cycle control phosphatase"/>
    <property type="match status" value="1"/>
</dbReference>
<proteinExistence type="predicted"/>
<dbReference type="InterPro" id="IPR036873">
    <property type="entry name" value="Rhodanese-like_dom_sf"/>
</dbReference>
<gene>
    <name evidence="2" type="ORF">GCM10011495_04330</name>
</gene>
<evidence type="ECO:0000259" key="1">
    <source>
        <dbReference type="PROSITE" id="PS50206"/>
    </source>
</evidence>
<dbReference type="SMART" id="SM00450">
    <property type="entry name" value="RHOD"/>
    <property type="match status" value="1"/>
</dbReference>
<reference evidence="3" key="1">
    <citation type="journal article" date="2019" name="Int. J. Syst. Evol. Microbiol.">
        <title>The Global Catalogue of Microorganisms (GCM) 10K type strain sequencing project: providing services to taxonomists for standard genome sequencing and annotation.</title>
        <authorList>
            <consortium name="The Broad Institute Genomics Platform"/>
            <consortium name="The Broad Institute Genome Sequencing Center for Infectious Disease"/>
            <person name="Wu L."/>
            <person name="Ma J."/>
        </authorList>
    </citation>
    <scope>NUCLEOTIDE SEQUENCE [LARGE SCALE GENOMIC DNA]</scope>
    <source>
        <strain evidence="3">CGMCC 1.14966</strain>
    </source>
</reference>
<feature type="domain" description="Rhodanese" evidence="1">
    <location>
        <begin position="163"/>
        <end position="248"/>
    </location>
</feature>
<accession>A0ABQ1ZUT1</accession>
<evidence type="ECO:0000313" key="2">
    <source>
        <dbReference type="EMBL" id="GGH79907.1"/>
    </source>
</evidence>
<organism evidence="2 3">
    <name type="scientific">Hymenobacter frigidus</name>
    <dbReference type="NCBI Taxonomy" id="1524095"/>
    <lineage>
        <taxon>Bacteria</taxon>
        <taxon>Pseudomonadati</taxon>
        <taxon>Bacteroidota</taxon>
        <taxon>Cytophagia</taxon>
        <taxon>Cytophagales</taxon>
        <taxon>Hymenobacteraceae</taxon>
        <taxon>Hymenobacter</taxon>
    </lineage>
</organism>
<dbReference type="PANTHER" id="PTHR43031:SF1">
    <property type="entry name" value="PYRIDINE NUCLEOTIDE-DISULPHIDE OXIDOREDUCTASE"/>
    <property type="match status" value="1"/>
</dbReference>
<dbReference type="Pfam" id="PF00581">
    <property type="entry name" value="Rhodanese"/>
    <property type="match status" value="1"/>
</dbReference>
<dbReference type="Proteomes" id="UP000637774">
    <property type="component" value="Unassembled WGS sequence"/>
</dbReference>
<dbReference type="PROSITE" id="PS50206">
    <property type="entry name" value="RHODANESE_3"/>
    <property type="match status" value="1"/>
</dbReference>
<sequence length="249" mass="26589">MELSELLAIGAEPTALTAPKVVTARLSAEWSFTGPTATSREVSWALPMPEGSTIAAARLSLRQQRPGQDVVLKTTLAACVRDLRSQLKSRKLTAQPVTCPGCEAVRYQGPNFDATIYSQMKGDYPFVVVVHQVPASSAVPAESGAAQSSLPAIDIATAPKILADPQATVLDLRTPEEYAVGHLQRAQNINFRALDFNQQLSKLDSKARYVLYCASGSRSGRAAMMMQKLGITNVVNAGAYVDLKAAGVK</sequence>
<dbReference type="CDD" id="cd00158">
    <property type="entry name" value="RHOD"/>
    <property type="match status" value="1"/>
</dbReference>
<name>A0ABQ1ZUT1_9BACT</name>
<dbReference type="PANTHER" id="PTHR43031">
    <property type="entry name" value="FAD-DEPENDENT OXIDOREDUCTASE"/>
    <property type="match status" value="1"/>
</dbReference>
<keyword evidence="3" id="KW-1185">Reference proteome</keyword>
<dbReference type="InterPro" id="IPR050229">
    <property type="entry name" value="GlpE_sulfurtransferase"/>
</dbReference>
<dbReference type="InterPro" id="IPR001763">
    <property type="entry name" value="Rhodanese-like_dom"/>
</dbReference>
<comment type="caution">
    <text evidence="2">The sequence shown here is derived from an EMBL/GenBank/DDBJ whole genome shotgun (WGS) entry which is preliminary data.</text>
</comment>
<evidence type="ECO:0000313" key="3">
    <source>
        <dbReference type="Proteomes" id="UP000637774"/>
    </source>
</evidence>
<dbReference type="Gene3D" id="3.40.250.10">
    <property type="entry name" value="Rhodanese-like domain"/>
    <property type="match status" value="1"/>
</dbReference>